<evidence type="ECO:0000256" key="7">
    <source>
        <dbReference type="ARBA" id="ARBA00023136"/>
    </source>
</evidence>
<keyword evidence="4" id="KW-0997">Cell inner membrane</keyword>
<dbReference type="GO" id="GO:0005886">
    <property type="term" value="C:plasma membrane"/>
    <property type="evidence" value="ECO:0007669"/>
    <property type="project" value="UniProtKB-SubCell"/>
</dbReference>
<comment type="subcellular location">
    <subcellularLocation>
        <location evidence="1">Cell inner membrane</location>
        <topology evidence="1">Multi-pass membrane protein</topology>
    </subcellularLocation>
</comment>
<keyword evidence="3" id="KW-1003">Cell membrane</keyword>
<evidence type="ECO:0000256" key="6">
    <source>
        <dbReference type="ARBA" id="ARBA00022989"/>
    </source>
</evidence>
<keyword evidence="6 8" id="KW-1133">Transmembrane helix</keyword>
<dbReference type="Proteomes" id="UP000003157">
    <property type="component" value="Unassembled WGS sequence"/>
</dbReference>
<gene>
    <name evidence="10" type="ORF">HMPREF9488_03621</name>
</gene>
<evidence type="ECO:0000256" key="2">
    <source>
        <dbReference type="ARBA" id="ARBA00022448"/>
    </source>
</evidence>
<dbReference type="PANTHER" id="PTHR23522:SF10">
    <property type="entry name" value="3-PHENYLPROPIONIC ACID TRANSPORTER-RELATED"/>
    <property type="match status" value="1"/>
</dbReference>
<feature type="transmembrane region" description="Helical" evidence="8">
    <location>
        <begin position="257"/>
        <end position="275"/>
    </location>
</feature>
<dbReference type="AlphaFoldDB" id="E7GFS8"/>
<accession>E7GFS8</accession>
<organism evidence="10 11">
    <name type="scientific">Coprobacillus cateniformis</name>
    <dbReference type="NCBI Taxonomy" id="100884"/>
    <lineage>
        <taxon>Bacteria</taxon>
        <taxon>Bacillati</taxon>
        <taxon>Bacillota</taxon>
        <taxon>Erysipelotrichia</taxon>
        <taxon>Erysipelotrichales</taxon>
        <taxon>Coprobacillaceae</taxon>
        <taxon>Coprobacillus</taxon>
    </lineage>
</organism>
<dbReference type="PANTHER" id="PTHR23522">
    <property type="entry name" value="BLL5896 PROTEIN"/>
    <property type="match status" value="1"/>
</dbReference>
<evidence type="ECO:0000256" key="1">
    <source>
        <dbReference type="ARBA" id="ARBA00004429"/>
    </source>
</evidence>
<dbReference type="eggNOG" id="COG2814">
    <property type="taxonomic scope" value="Bacteria"/>
</dbReference>
<feature type="transmembrane region" description="Helical" evidence="8">
    <location>
        <begin position="121"/>
        <end position="141"/>
    </location>
</feature>
<proteinExistence type="predicted"/>
<dbReference type="Pfam" id="PF12832">
    <property type="entry name" value="MFS_1_like"/>
    <property type="match status" value="1"/>
</dbReference>
<evidence type="ECO:0000313" key="11">
    <source>
        <dbReference type="Proteomes" id="UP000003157"/>
    </source>
</evidence>
<evidence type="ECO:0000259" key="9">
    <source>
        <dbReference type="PROSITE" id="PS50850"/>
    </source>
</evidence>
<feature type="transmembrane region" description="Helical" evidence="8">
    <location>
        <begin position="310"/>
        <end position="334"/>
    </location>
</feature>
<comment type="caution">
    <text evidence="10">The sequence shown here is derived from an EMBL/GenBank/DDBJ whole genome shotgun (WGS) entry which is preliminary data.</text>
</comment>
<evidence type="ECO:0000313" key="10">
    <source>
        <dbReference type="EMBL" id="EFW03142.1"/>
    </source>
</evidence>
<dbReference type="GO" id="GO:0022857">
    <property type="term" value="F:transmembrane transporter activity"/>
    <property type="evidence" value="ECO:0007669"/>
    <property type="project" value="InterPro"/>
</dbReference>
<feature type="domain" description="Major facilitator superfamily (MFS) profile" evidence="9">
    <location>
        <begin position="190"/>
        <end position="375"/>
    </location>
</feature>
<feature type="transmembrane region" description="Helical" evidence="8">
    <location>
        <begin position="55"/>
        <end position="73"/>
    </location>
</feature>
<keyword evidence="2" id="KW-0813">Transport</keyword>
<dbReference type="STRING" id="100884.GCA_000269565_01826"/>
<protein>
    <recommendedName>
        <fullName evidence="9">Major facilitator superfamily (MFS) profile domain-containing protein</fullName>
    </recommendedName>
</protein>
<dbReference type="PROSITE" id="PS50850">
    <property type="entry name" value="MFS"/>
    <property type="match status" value="1"/>
</dbReference>
<dbReference type="Gene3D" id="1.20.1250.20">
    <property type="entry name" value="MFS general substrate transporter like domains"/>
    <property type="match status" value="2"/>
</dbReference>
<feature type="transmembrane region" description="Helical" evidence="8">
    <location>
        <begin position="281"/>
        <end position="303"/>
    </location>
</feature>
<feature type="transmembrane region" description="Helical" evidence="8">
    <location>
        <begin position="225"/>
        <end position="245"/>
    </location>
</feature>
<feature type="transmembrane region" description="Helical" evidence="8">
    <location>
        <begin position="79"/>
        <end position="100"/>
    </location>
</feature>
<feature type="transmembrane region" description="Helical" evidence="8">
    <location>
        <begin position="27"/>
        <end position="48"/>
    </location>
</feature>
<keyword evidence="7 8" id="KW-0472">Membrane</keyword>
<feature type="transmembrane region" description="Helical" evidence="8">
    <location>
        <begin position="346"/>
        <end position="364"/>
    </location>
</feature>
<dbReference type="InterPro" id="IPR020846">
    <property type="entry name" value="MFS_dom"/>
</dbReference>
<evidence type="ECO:0000256" key="3">
    <source>
        <dbReference type="ARBA" id="ARBA00022475"/>
    </source>
</evidence>
<dbReference type="HOGENOM" id="CLU_013133_6_1_9"/>
<feature type="transmembrane region" description="Helical" evidence="8">
    <location>
        <begin position="147"/>
        <end position="165"/>
    </location>
</feature>
<name>E7GFS8_9FIRM</name>
<keyword evidence="11" id="KW-1185">Reference proteome</keyword>
<evidence type="ECO:0000256" key="4">
    <source>
        <dbReference type="ARBA" id="ARBA00022519"/>
    </source>
</evidence>
<evidence type="ECO:0000256" key="8">
    <source>
        <dbReference type="SAM" id="Phobius"/>
    </source>
</evidence>
<dbReference type="InterPro" id="IPR024989">
    <property type="entry name" value="MFS_assoc_dom"/>
</dbReference>
<dbReference type="InterPro" id="IPR036259">
    <property type="entry name" value="MFS_trans_sf"/>
</dbReference>
<reference evidence="10 11" key="1">
    <citation type="submission" date="2010-12" db="EMBL/GenBank/DDBJ databases">
        <title>The Genome Sequence of Coprobacillus sp. strain 29_1.</title>
        <authorList>
            <consortium name="The Broad Institute Genome Sequencing Platform"/>
            <person name="Earl A."/>
            <person name="Ward D."/>
            <person name="Feldgarden M."/>
            <person name="Gevers D."/>
            <person name="Daigneault M."/>
            <person name="Sibley C.D."/>
            <person name="White A."/>
            <person name="Strauss J."/>
            <person name="Allen-Vercoe E."/>
            <person name="Young S.K."/>
            <person name="Zeng Q."/>
            <person name="Gargeya S."/>
            <person name="Fitzgerald M."/>
            <person name="Haas B."/>
            <person name="Abouelleil A."/>
            <person name="Alvarado L."/>
            <person name="Arachchi H.M."/>
            <person name="Berlin A."/>
            <person name="Brown A."/>
            <person name="Chapman S.B."/>
            <person name="Chen Z."/>
            <person name="Dunbar C."/>
            <person name="Freedman E."/>
            <person name="Gearin G."/>
            <person name="Gellesch M."/>
            <person name="Goldberg J."/>
            <person name="Griggs A."/>
            <person name="Gujja S."/>
            <person name="Heilman E."/>
            <person name="Heiman D."/>
            <person name="Howarth C."/>
            <person name="Larson L."/>
            <person name="Lui A."/>
            <person name="MacDonald P.J.P."/>
            <person name="Mehta T."/>
            <person name="Montmayeur A."/>
            <person name="Murphy C."/>
            <person name="Neiman D."/>
            <person name="Pearson M."/>
            <person name="Priest M."/>
            <person name="Roberts A."/>
            <person name="Saif S."/>
            <person name="Shea T."/>
            <person name="Shenoy N."/>
            <person name="Sisk P."/>
            <person name="Stolte C."/>
            <person name="Sykes S."/>
            <person name="White J."/>
            <person name="Yandava C."/>
            <person name="Nusbaum C."/>
            <person name="Birren B."/>
        </authorList>
    </citation>
    <scope>NUCLEOTIDE SEQUENCE [LARGE SCALE GENOMIC DNA]</scope>
    <source>
        <strain evidence="10 11">29_1</strain>
    </source>
</reference>
<feature type="transmembrane region" description="Helical" evidence="8">
    <location>
        <begin position="186"/>
        <end position="205"/>
    </location>
</feature>
<sequence length="375" mass="41124">MIGAVGCFTPYINVYLEQSIGLNGSQIGLITAISLILGVCVIPLWGIIGDKTRKYNLMLMISLAASIVVLYFYSKQTVYIGVIVFALMLEVARLGSTPMADTITMNYTAKIGGNYGSIRGMGSLGYMLGSMAVGFLADMYGLDGPLFTSYILLLGIALFICFTFPKADPKEEEKEKPQKGNFKELLTNKNFIFILVLIMITQIVVDSSGAYAGNHLISTLKGDNSLISWLTFVQVLPEFLFLMVASQIIKRLGYKKFFTIATALMAIRLFVYAFIPNSYVFVLISIVHCLGVACSTVASLAYIREVVNPAVFGTAITLLNAAMSIAKAIYGYIFGSIYQYFGSYKIFLISAIIVVIALVIIVTTKRFDNIKKNEV</sequence>
<dbReference type="EMBL" id="ADKX01000051">
    <property type="protein sequence ID" value="EFW03142.1"/>
    <property type="molecule type" value="Genomic_DNA"/>
</dbReference>
<evidence type="ECO:0000256" key="5">
    <source>
        <dbReference type="ARBA" id="ARBA00022692"/>
    </source>
</evidence>
<dbReference type="SUPFAM" id="SSF103473">
    <property type="entry name" value="MFS general substrate transporter"/>
    <property type="match status" value="1"/>
</dbReference>
<keyword evidence="5 8" id="KW-0812">Transmembrane</keyword>